<evidence type="ECO:0000256" key="2">
    <source>
        <dbReference type="ARBA" id="ARBA00006844"/>
    </source>
</evidence>
<dbReference type="InterPro" id="IPR017904">
    <property type="entry name" value="ADF/Cofilin"/>
</dbReference>
<evidence type="ECO:0000256" key="3">
    <source>
        <dbReference type="ARBA" id="ARBA00015630"/>
    </source>
</evidence>
<dbReference type="GO" id="GO:0016363">
    <property type="term" value="C:nuclear matrix"/>
    <property type="evidence" value="ECO:0007669"/>
    <property type="project" value="UniProtKB-SubCell"/>
</dbReference>
<dbReference type="GO" id="GO:0030042">
    <property type="term" value="P:actin filament depolymerization"/>
    <property type="evidence" value="ECO:0007669"/>
    <property type="project" value="InterPro"/>
</dbReference>
<evidence type="ECO:0000256" key="1">
    <source>
        <dbReference type="ARBA" id="ARBA00004109"/>
    </source>
</evidence>
<gene>
    <name evidence="7" type="ORF">XA68_11551</name>
</gene>
<evidence type="ECO:0000313" key="7">
    <source>
        <dbReference type="EMBL" id="PFH60030.1"/>
    </source>
</evidence>
<reference evidence="7 8" key="1">
    <citation type="journal article" date="2015" name="BMC Genomics">
        <title>Gene expression during zombie ant biting behavior reflects the complexity underlying fungal parasitic behavioral manipulation.</title>
        <authorList>
            <person name="de Bekker C."/>
            <person name="Ohm R.A."/>
            <person name="Loreto R.G."/>
            <person name="Sebastian A."/>
            <person name="Albert I."/>
            <person name="Merrow M."/>
            <person name="Brachmann A."/>
            <person name="Hughes D.P."/>
        </authorList>
    </citation>
    <scope>NUCLEOTIDE SEQUENCE [LARGE SCALE GENOMIC DNA]</scope>
    <source>
        <strain evidence="7 8">SC16a</strain>
    </source>
</reference>
<dbReference type="GO" id="GO:0003779">
    <property type="term" value="F:actin binding"/>
    <property type="evidence" value="ECO:0007669"/>
    <property type="project" value="UniProtKB-KW"/>
</dbReference>
<dbReference type="PRINTS" id="PR00006">
    <property type="entry name" value="COFILIN"/>
</dbReference>
<protein>
    <recommendedName>
        <fullName evidence="3">Cofilin</fullName>
    </recommendedName>
    <alternativeName>
        <fullName evidence="5">Actin-depolymerizing factor 1</fullName>
    </alternativeName>
</protein>
<sequence>MMSCVFPPPGSPSTVRLPPILSSRESCEALVTPCSRATARTSSHRFTPPFPPPPIIASSSASPPIQTANMSQSGATVSQECISAYNDLKLSKKYKYVIYKLSDDNKEIVVEEASNDKDWEAFREKLINATCKTKTGNVCKGPRYAVYDFEYSLAAGDGVRNKITFIAWSPDDAGVQPKMIYASSKEALKRALTGIATELQANDPDDIEYDSIIKVVSKGLAG</sequence>
<dbReference type="GO" id="GO:0015629">
    <property type="term" value="C:actin cytoskeleton"/>
    <property type="evidence" value="ECO:0007669"/>
    <property type="project" value="InterPro"/>
</dbReference>
<accession>A0A2A9PGM8</accession>
<dbReference type="Proteomes" id="UP000037136">
    <property type="component" value="Unassembled WGS sequence"/>
</dbReference>
<dbReference type="InterPro" id="IPR029006">
    <property type="entry name" value="ADF-H/Gelsolin-like_dom_sf"/>
</dbReference>
<dbReference type="OrthoDB" id="10249245at2759"/>
<dbReference type="Pfam" id="PF00241">
    <property type="entry name" value="Cofilin_ADF"/>
    <property type="match status" value="1"/>
</dbReference>
<dbReference type="SMART" id="SM00102">
    <property type="entry name" value="ADF"/>
    <property type="match status" value="1"/>
</dbReference>
<dbReference type="EMBL" id="LAZP02000156">
    <property type="protein sequence ID" value="PFH60030.1"/>
    <property type="molecule type" value="Genomic_DNA"/>
</dbReference>
<organism evidence="7 8">
    <name type="scientific">Ophiocordyceps unilateralis</name>
    <name type="common">Zombie-ant fungus</name>
    <name type="synonym">Torrubia unilateralis</name>
    <dbReference type="NCBI Taxonomy" id="268505"/>
    <lineage>
        <taxon>Eukaryota</taxon>
        <taxon>Fungi</taxon>
        <taxon>Dikarya</taxon>
        <taxon>Ascomycota</taxon>
        <taxon>Pezizomycotina</taxon>
        <taxon>Sordariomycetes</taxon>
        <taxon>Hypocreomycetidae</taxon>
        <taxon>Hypocreales</taxon>
        <taxon>Ophiocordycipitaceae</taxon>
        <taxon>Ophiocordyceps</taxon>
    </lineage>
</organism>
<dbReference type="PANTHER" id="PTHR11913">
    <property type="entry name" value="COFILIN-RELATED"/>
    <property type="match status" value="1"/>
</dbReference>
<comment type="subcellular location">
    <subcellularLocation>
        <location evidence="1">Nucleus matrix</location>
    </subcellularLocation>
</comment>
<feature type="domain" description="ADF-H" evidence="6">
    <location>
        <begin position="73"/>
        <end position="217"/>
    </location>
</feature>
<proteinExistence type="inferred from homology"/>
<evidence type="ECO:0000256" key="4">
    <source>
        <dbReference type="ARBA" id="ARBA00023203"/>
    </source>
</evidence>
<evidence type="ECO:0000313" key="8">
    <source>
        <dbReference type="Proteomes" id="UP000037136"/>
    </source>
</evidence>
<dbReference type="STRING" id="268505.A0A2A9PGM8"/>
<dbReference type="PROSITE" id="PS51263">
    <property type="entry name" value="ADF_H"/>
    <property type="match status" value="1"/>
</dbReference>
<keyword evidence="4" id="KW-0009">Actin-binding</keyword>
<comment type="caution">
    <text evidence="7">The sequence shown here is derived from an EMBL/GenBank/DDBJ whole genome shotgun (WGS) entry which is preliminary data.</text>
</comment>
<dbReference type="SUPFAM" id="SSF55753">
    <property type="entry name" value="Actin depolymerizing proteins"/>
    <property type="match status" value="1"/>
</dbReference>
<evidence type="ECO:0000259" key="6">
    <source>
        <dbReference type="PROSITE" id="PS51263"/>
    </source>
</evidence>
<dbReference type="Gene3D" id="3.40.20.10">
    <property type="entry name" value="Severin"/>
    <property type="match status" value="1"/>
</dbReference>
<keyword evidence="8" id="KW-1185">Reference proteome</keyword>
<comment type="similarity">
    <text evidence="2">Belongs to the actin-binding proteins ADF family.</text>
</comment>
<dbReference type="AlphaFoldDB" id="A0A2A9PGM8"/>
<dbReference type="InterPro" id="IPR002108">
    <property type="entry name" value="ADF-H"/>
</dbReference>
<evidence type="ECO:0000256" key="5">
    <source>
        <dbReference type="ARBA" id="ARBA00032427"/>
    </source>
</evidence>
<name>A0A2A9PGM8_OPHUN</name>
<reference evidence="7 8" key="2">
    <citation type="journal article" date="2017" name="Sci. Rep.">
        <title>Ant-infecting Ophiocordyceps genomes reveal a high diversity of potential behavioral manipulation genes and a possible major role for enterotoxins.</title>
        <authorList>
            <person name="de Bekker C."/>
            <person name="Ohm R.A."/>
            <person name="Evans H.C."/>
            <person name="Brachmann A."/>
            <person name="Hughes D.P."/>
        </authorList>
    </citation>
    <scope>NUCLEOTIDE SEQUENCE [LARGE SCALE GENOMIC DNA]</scope>
    <source>
        <strain evidence="7 8">SC16a</strain>
    </source>
</reference>
<dbReference type="CDD" id="cd11286">
    <property type="entry name" value="ADF_cofilin_like"/>
    <property type="match status" value="1"/>
</dbReference>